<dbReference type="EMBL" id="KZ858949">
    <property type="protein sequence ID" value="RDW28852.1"/>
    <property type="molecule type" value="Genomic_DNA"/>
</dbReference>
<dbReference type="VEuPathDB" id="FungiDB:YALI1_F37770g"/>
<feature type="region of interest" description="Disordered" evidence="1">
    <location>
        <begin position="262"/>
        <end position="297"/>
    </location>
</feature>
<dbReference type="Gene3D" id="1.20.1410.10">
    <property type="entry name" value="I/LWEQ domain"/>
    <property type="match status" value="1"/>
</dbReference>
<dbReference type="PANTHER" id="PTHR15492:SF1">
    <property type="entry name" value="CYCLIN-D1-BINDING PROTEIN 1"/>
    <property type="match status" value="1"/>
</dbReference>
<feature type="compositionally biased region" description="Acidic residues" evidence="1">
    <location>
        <begin position="263"/>
        <end position="286"/>
    </location>
</feature>
<dbReference type="VEuPathDB" id="FungiDB:YALI0_F30195g"/>
<name>A0A1D8NQI4_YARLL</name>
<reference evidence="3 5" key="2">
    <citation type="submission" date="2018-07" db="EMBL/GenBank/DDBJ databases">
        <title>Draft Genome Assemblies for Five Robust Yarrowia lipolytica Strains Exhibiting High Lipid Production and Pentose Sugar Utilization and Sugar Alcohol Secretion from Undetoxified Lignocellulosic Biomass Hydrolysates.</title>
        <authorList>
            <consortium name="DOE Joint Genome Institute"/>
            <person name="Walker C."/>
            <person name="Ryu S."/>
            <person name="Na H."/>
            <person name="Zane M."/>
            <person name="LaButti K."/>
            <person name="Lipzen A."/>
            <person name="Haridas S."/>
            <person name="Barry K."/>
            <person name="Grigoriev I.V."/>
            <person name="Quarterman J."/>
            <person name="Slininger P."/>
            <person name="Dien B."/>
            <person name="Trinh C.T."/>
        </authorList>
    </citation>
    <scope>NUCLEOTIDE SEQUENCE [LARGE SCALE GENOMIC DNA]</scope>
    <source>
        <strain evidence="3 5">YB392</strain>
    </source>
</reference>
<dbReference type="GO" id="GO:0005634">
    <property type="term" value="C:nucleus"/>
    <property type="evidence" value="ECO:0007669"/>
    <property type="project" value="TreeGrafter"/>
</dbReference>
<organism evidence="2 4">
    <name type="scientific">Yarrowia lipolytica</name>
    <name type="common">Candida lipolytica</name>
    <dbReference type="NCBI Taxonomy" id="4952"/>
    <lineage>
        <taxon>Eukaryota</taxon>
        <taxon>Fungi</taxon>
        <taxon>Dikarya</taxon>
        <taxon>Ascomycota</taxon>
        <taxon>Saccharomycotina</taxon>
        <taxon>Dipodascomycetes</taxon>
        <taxon>Dipodascales</taxon>
        <taxon>Dipodascales incertae sedis</taxon>
        <taxon>Yarrowia</taxon>
    </lineage>
</organism>
<proteinExistence type="predicted"/>
<reference evidence="2 4" key="1">
    <citation type="journal article" date="2016" name="PLoS ONE">
        <title>Sequence Assembly of Yarrowia lipolytica Strain W29/CLIB89 Shows Transposable Element Diversity.</title>
        <authorList>
            <person name="Magnan C."/>
            <person name="Yu J."/>
            <person name="Chang I."/>
            <person name="Jahn E."/>
            <person name="Kanomata Y."/>
            <person name="Wu J."/>
            <person name="Zeller M."/>
            <person name="Oakes M."/>
            <person name="Baldi P."/>
            <person name="Sandmeyer S."/>
        </authorList>
    </citation>
    <scope>NUCLEOTIDE SEQUENCE [LARGE SCALE GENOMIC DNA]</scope>
    <source>
        <strain evidence="2">CLIB89</strain>
        <strain evidence="4">CLIB89(W29)</strain>
    </source>
</reference>
<dbReference type="InterPro" id="IPR026907">
    <property type="entry name" value="GCIP-like"/>
</dbReference>
<accession>A0A1D8NQI4</accession>
<feature type="compositionally biased region" description="Basic residues" evidence="1">
    <location>
        <begin position="1"/>
        <end position="12"/>
    </location>
</feature>
<dbReference type="KEGG" id="yli:2908599"/>
<evidence type="ECO:0000313" key="3">
    <source>
        <dbReference type="EMBL" id="RDW28852.1"/>
    </source>
</evidence>
<dbReference type="Proteomes" id="UP000256601">
    <property type="component" value="Unassembled WGS sequence"/>
</dbReference>
<feature type="region of interest" description="Disordered" evidence="1">
    <location>
        <begin position="1"/>
        <end position="24"/>
    </location>
</feature>
<dbReference type="GeneID" id="2908599"/>
<evidence type="ECO:0000256" key="1">
    <source>
        <dbReference type="SAM" id="MobiDB-lite"/>
    </source>
</evidence>
<evidence type="ECO:0000313" key="5">
    <source>
        <dbReference type="Proteomes" id="UP000256601"/>
    </source>
</evidence>
<dbReference type="Proteomes" id="UP000182444">
    <property type="component" value="Chromosome 1F"/>
</dbReference>
<sequence>MVLPRNKRRPAKPKAALKPDNPDTEKLNKLFAELTQLDEDLAATDIVWKETKSVEKKTDKTDEQIFATVSDLAKLCHAHMTKCGVAFKPPVSVDIAVHTVSDLRKVLPAFTGEYQNFVSLSDSSDAHELMQKELRIKLRDVCGGISTFSRVVQSLLKMDSKAAQTMLDNVPVGDSDDEVTDAIGNLTVEEEVKGPELSAEEQEEQIAAEAYSKQLIRVAQTWKYCNAVQEFCKTPFLDVAKRRLKETCLVMTDAVNELKEWLDNADDEDDDPFGLDDYEDTDDEAEPAAPAAPTSRSDEIVALAEKWHAKLITLFKLVQALASRYSSLCKADADATSKDRLVSVNSRIYKLAAGVDDLVTGFLMNSSVAELEGESTKLDELVRDLAKSERLSPDGSSDAVTVYIDSAFSSAYGL</sequence>
<dbReference type="AlphaFoldDB" id="A0A1D8NQI4"/>
<gene>
    <name evidence="3" type="ORF">B0I71DRAFT_126792</name>
    <name evidence="2" type="ORF">YALI1_F37770g</name>
</gene>
<dbReference type="EMBL" id="CP017558">
    <property type="protein sequence ID" value="AOW07897.1"/>
    <property type="molecule type" value="Genomic_DNA"/>
</dbReference>
<protein>
    <submittedName>
        <fullName evidence="2">Uncharacterized protein</fullName>
    </submittedName>
</protein>
<evidence type="ECO:0000313" key="2">
    <source>
        <dbReference type="EMBL" id="AOW07897.1"/>
    </source>
</evidence>
<evidence type="ECO:0000313" key="4">
    <source>
        <dbReference type="Proteomes" id="UP000182444"/>
    </source>
</evidence>
<dbReference type="PANTHER" id="PTHR15492">
    <property type="entry name" value="CYCLIN D1-BINDING PROTEIN 1"/>
    <property type="match status" value="1"/>
</dbReference>